<evidence type="ECO:0000256" key="1">
    <source>
        <dbReference type="SAM" id="MobiDB-lite"/>
    </source>
</evidence>
<keyword evidence="4" id="KW-1185">Reference proteome</keyword>
<proteinExistence type="predicted"/>
<dbReference type="OrthoDB" id="5148141at2759"/>
<dbReference type="EMBL" id="CABFOC020000003">
    <property type="protein sequence ID" value="CAH0043547.1"/>
    <property type="molecule type" value="Genomic_DNA"/>
</dbReference>
<protein>
    <recommendedName>
        <fullName evidence="5">Extracellular membrane protein CFEM domain-containing protein</fullName>
    </recommendedName>
</protein>
<organism evidence="3 4">
    <name type="scientific">Clonostachys solani</name>
    <dbReference type="NCBI Taxonomy" id="160281"/>
    <lineage>
        <taxon>Eukaryota</taxon>
        <taxon>Fungi</taxon>
        <taxon>Dikarya</taxon>
        <taxon>Ascomycota</taxon>
        <taxon>Pezizomycotina</taxon>
        <taxon>Sordariomycetes</taxon>
        <taxon>Hypocreomycetidae</taxon>
        <taxon>Hypocreales</taxon>
        <taxon>Bionectriaceae</taxon>
        <taxon>Clonostachys</taxon>
    </lineage>
</organism>
<dbReference type="Proteomes" id="UP000775872">
    <property type="component" value="Unassembled WGS sequence"/>
</dbReference>
<sequence length="119" mass="12592">MRFNSSVFIAALAALASATPMSENNIRDDEASCTCGSDMLQRSFEKCIYYNVESSPSCQADETCVYEQTISCAEKNGCECPDLEPPASSTGTPTPTPSPTPVPTTLEIVTITAIPSSTP</sequence>
<evidence type="ECO:0008006" key="5">
    <source>
        <dbReference type="Google" id="ProtNLM"/>
    </source>
</evidence>
<name>A0A9N9YYQ8_9HYPO</name>
<gene>
    <name evidence="3" type="ORF">CSOL1703_00009444</name>
</gene>
<feature type="signal peptide" evidence="2">
    <location>
        <begin position="1"/>
        <end position="18"/>
    </location>
</feature>
<evidence type="ECO:0000313" key="3">
    <source>
        <dbReference type="EMBL" id="CAH0043547.1"/>
    </source>
</evidence>
<evidence type="ECO:0000256" key="2">
    <source>
        <dbReference type="SAM" id="SignalP"/>
    </source>
</evidence>
<feature type="chain" id="PRO_5040513756" description="Extracellular membrane protein CFEM domain-containing protein" evidence="2">
    <location>
        <begin position="19"/>
        <end position="119"/>
    </location>
</feature>
<keyword evidence="2" id="KW-0732">Signal</keyword>
<accession>A0A9N9YYQ8</accession>
<feature type="region of interest" description="Disordered" evidence="1">
    <location>
        <begin position="83"/>
        <end position="104"/>
    </location>
</feature>
<comment type="caution">
    <text evidence="3">The sequence shown here is derived from an EMBL/GenBank/DDBJ whole genome shotgun (WGS) entry which is preliminary data.</text>
</comment>
<evidence type="ECO:0000313" key="4">
    <source>
        <dbReference type="Proteomes" id="UP000775872"/>
    </source>
</evidence>
<dbReference type="AlphaFoldDB" id="A0A9N9YYQ8"/>
<reference evidence="3" key="1">
    <citation type="submission" date="2021-10" db="EMBL/GenBank/DDBJ databases">
        <authorList>
            <person name="Piombo E."/>
        </authorList>
    </citation>
    <scope>NUCLEOTIDE SEQUENCE</scope>
</reference>